<dbReference type="SUPFAM" id="SSF81383">
    <property type="entry name" value="F-box domain"/>
    <property type="match status" value="1"/>
</dbReference>
<organism evidence="3 4">
    <name type="scientific">Apiospora aurea</name>
    <dbReference type="NCBI Taxonomy" id="335848"/>
    <lineage>
        <taxon>Eukaryota</taxon>
        <taxon>Fungi</taxon>
        <taxon>Dikarya</taxon>
        <taxon>Ascomycota</taxon>
        <taxon>Pezizomycotina</taxon>
        <taxon>Sordariomycetes</taxon>
        <taxon>Xylariomycetidae</taxon>
        <taxon>Amphisphaeriales</taxon>
        <taxon>Apiosporaceae</taxon>
        <taxon>Apiospora</taxon>
    </lineage>
</organism>
<dbReference type="InterPro" id="IPR001810">
    <property type="entry name" value="F-box_dom"/>
</dbReference>
<name>A0ABR1QZM3_9PEZI</name>
<keyword evidence="4" id="KW-1185">Reference proteome</keyword>
<dbReference type="Pfam" id="PF12937">
    <property type="entry name" value="F-box-like"/>
    <property type="match status" value="1"/>
</dbReference>
<evidence type="ECO:0000313" key="4">
    <source>
        <dbReference type="Proteomes" id="UP001391051"/>
    </source>
</evidence>
<reference evidence="3 4" key="1">
    <citation type="submission" date="2023-01" db="EMBL/GenBank/DDBJ databases">
        <title>Analysis of 21 Apiospora genomes using comparative genomics revels a genus with tremendous synthesis potential of carbohydrate active enzymes and secondary metabolites.</title>
        <authorList>
            <person name="Sorensen T."/>
        </authorList>
    </citation>
    <scope>NUCLEOTIDE SEQUENCE [LARGE SCALE GENOMIC DNA]</scope>
    <source>
        <strain evidence="3 4">CBS 24483</strain>
    </source>
</reference>
<evidence type="ECO:0000313" key="3">
    <source>
        <dbReference type="EMBL" id="KAK7968084.1"/>
    </source>
</evidence>
<proteinExistence type="predicted"/>
<dbReference type="EMBL" id="JAQQWE010000001">
    <property type="protein sequence ID" value="KAK7968084.1"/>
    <property type="molecule type" value="Genomic_DNA"/>
</dbReference>
<sequence>MDSLPVELWCSIFRLLDPAGLVAASQACPEFRRIIKPGRAHFVERLLALECRAEHGGPVPIFRPRDYELEPAWEDAAWTRMRWACAGCMRLLPDAAFDNHSLLRLGYRKPAPGTPGSRAVTSWEPSANGLPHRPWRGENRNTARAREKQIRKQYGIAHTWNWGIPKDSQDPLQRLMSFQDAGLAEFRHCGLEYFQCMDIEEERDMFDRALAAIEAERMGHRRHLRRCNECRWRRGEMKVHRLPTDDVDWRHSGPNVGTADVPIVRSRQVLLPSALDRWFPGWSSVFLNGVRGGEGEDEAVMMNPPATGRPLHFRIHHKLRQYEPWTLYMVRCPGCARWQELRAFRCGDVFHKWQPTATREAAFENWDGERITNKYIDGLTCNACFRARHGDERLARELGRWWGVLADSELRRLEFDMSYGWRLLAKRAESWLLDDEGEGGGEPKIPINQLTGNVEFEQLTDAERAALRQRQRRLAEYAASAPPSGTPSTYLRTLTTGHRDQVGTRWMEYWTSEYGTMDDWWSWLRRCKEAFEAEPKLLLVDPEFVAGVIRRGARMEREVSWAPLSEWTYVWERMRQQI</sequence>
<dbReference type="RefSeq" id="XP_066707476.1">
    <property type="nucleotide sequence ID" value="XM_066838583.1"/>
</dbReference>
<comment type="caution">
    <text evidence="3">The sequence shown here is derived from an EMBL/GenBank/DDBJ whole genome shotgun (WGS) entry which is preliminary data.</text>
</comment>
<evidence type="ECO:0000259" key="2">
    <source>
        <dbReference type="PROSITE" id="PS50181"/>
    </source>
</evidence>
<feature type="region of interest" description="Disordered" evidence="1">
    <location>
        <begin position="113"/>
        <end position="137"/>
    </location>
</feature>
<protein>
    <recommendedName>
        <fullName evidence="2">F-box domain-containing protein</fullName>
    </recommendedName>
</protein>
<dbReference type="PROSITE" id="PS50181">
    <property type="entry name" value="FBOX"/>
    <property type="match status" value="1"/>
</dbReference>
<feature type="domain" description="F-box" evidence="2">
    <location>
        <begin position="1"/>
        <end position="46"/>
    </location>
</feature>
<dbReference type="CDD" id="cd09917">
    <property type="entry name" value="F-box_SF"/>
    <property type="match status" value="1"/>
</dbReference>
<dbReference type="Gene3D" id="1.20.1280.50">
    <property type="match status" value="1"/>
</dbReference>
<dbReference type="Proteomes" id="UP001391051">
    <property type="component" value="Unassembled WGS sequence"/>
</dbReference>
<accession>A0ABR1QZM3</accession>
<dbReference type="GeneID" id="92071645"/>
<evidence type="ECO:0000256" key="1">
    <source>
        <dbReference type="SAM" id="MobiDB-lite"/>
    </source>
</evidence>
<gene>
    <name evidence="3" type="ORF">PG986_002361</name>
</gene>
<dbReference type="InterPro" id="IPR036047">
    <property type="entry name" value="F-box-like_dom_sf"/>
</dbReference>